<comment type="caution">
    <text evidence="2">The sequence shown here is derived from an EMBL/GenBank/DDBJ whole genome shotgun (WGS) entry which is preliminary data.</text>
</comment>
<dbReference type="InterPro" id="IPR000801">
    <property type="entry name" value="Esterase-like"/>
</dbReference>
<dbReference type="InterPro" id="IPR050583">
    <property type="entry name" value="Mycobacterial_A85_antigen"/>
</dbReference>
<keyword evidence="1" id="KW-0732">Signal</keyword>
<evidence type="ECO:0000313" key="2">
    <source>
        <dbReference type="EMBL" id="PTW48105.1"/>
    </source>
</evidence>
<dbReference type="SUPFAM" id="SSF53474">
    <property type="entry name" value="alpha/beta-Hydrolases"/>
    <property type="match status" value="1"/>
</dbReference>
<organism evidence="2 3">
    <name type="scientific">Sphingomonas faeni</name>
    <dbReference type="NCBI Taxonomy" id="185950"/>
    <lineage>
        <taxon>Bacteria</taxon>
        <taxon>Pseudomonadati</taxon>
        <taxon>Pseudomonadota</taxon>
        <taxon>Alphaproteobacteria</taxon>
        <taxon>Sphingomonadales</taxon>
        <taxon>Sphingomonadaceae</taxon>
        <taxon>Sphingomonas</taxon>
    </lineage>
</organism>
<dbReference type="Pfam" id="PF00756">
    <property type="entry name" value="Esterase"/>
    <property type="match status" value="1"/>
</dbReference>
<sequence length="316" mass="34797">MRTIIMATMLLALGSGTTSVAAVRMADAVVRTSLTHGRVEGPFELHSRVYPGTVRRYWVYVPAGYDASRPPNLLLFQDGQRAVNPEGSLKLPAVLDTLIEQKAIPQTLGVFVTPGNVSVRYPDTLGMQNPDHRPEEYDAVSDAYARMTLDELLPAVARRWRFSTDPKRRAIGGTSSGAIAAWTVAWRHPDAFGNVISFIGSYTSIGLKLGPDGTPQAYGGDTYPGLIRKSAIRPLRVFLQDGRNDLDNEHGNWFLANQQMLKALEWANAHADAEKHAGPRYDTNHAWTAGTHSDADGGSILPDVLRWIWRDQQPGR</sequence>
<accession>A0A2T5U9C0</accession>
<protein>
    <submittedName>
        <fullName evidence="2">Enterochelin esterase family protein</fullName>
    </submittedName>
</protein>
<dbReference type="EMBL" id="QAYE01000002">
    <property type="protein sequence ID" value="PTW48105.1"/>
    <property type="molecule type" value="Genomic_DNA"/>
</dbReference>
<evidence type="ECO:0000313" key="3">
    <source>
        <dbReference type="Proteomes" id="UP000244013"/>
    </source>
</evidence>
<dbReference type="Proteomes" id="UP000244013">
    <property type="component" value="Unassembled WGS sequence"/>
</dbReference>
<dbReference type="PANTHER" id="PTHR48098">
    <property type="entry name" value="ENTEROCHELIN ESTERASE-RELATED"/>
    <property type="match status" value="1"/>
</dbReference>
<feature type="signal peptide" evidence="1">
    <location>
        <begin position="1"/>
        <end position="21"/>
    </location>
</feature>
<name>A0A2T5U9C0_9SPHN</name>
<dbReference type="RefSeq" id="WP_244186816.1">
    <property type="nucleotide sequence ID" value="NZ_QAYE01000002.1"/>
</dbReference>
<gene>
    <name evidence="2" type="ORF">C8J25_102194</name>
</gene>
<feature type="chain" id="PRO_5015519996" evidence="1">
    <location>
        <begin position="22"/>
        <end position="316"/>
    </location>
</feature>
<evidence type="ECO:0000256" key="1">
    <source>
        <dbReference type="SAM" id="SignalP"/>
    </source>
</evidence>
<dbReference type="AlphaFoldDB" id="A0A2T5U9C0"/>
<dbReference type="GeneID" id="91005228"/>
<reference evidence="2 3" key="1">
    <citation type="submission" date="2018-04" db="EMBL/GenBank/DDBJ databases">
        <title>Genomic Encyclopedia of Type Strains, Phase III (KMG-III): the genomes of soil and plant-associated and newly described type strains.</title>
        <authorList>
            <person name="Whitman W."/>
        </authorList>
    </citation>
    <scope>NUCLEOTIDE SEQUENCE [LARGE SCALE GENOMIC DNA]</scope>
    <source>
        <strain evidence="2 3">MA-olki</strain>
    </source>
</reference>
<proteinExistence type="predicted"/>
<dbReference type="InterPro" id="IPR029058">
    <property type="entry name" value="AB_hydrolase_fold"/>
</dbReference>
<dbReference type="Gene3D" id="3.40.50.1820">
    <property type="entry name" value="alpha/beta hydrolase"/>
    <property type="match status" value="1"/>
</dbReference>
<dbReference type="PANTHER" id="PTHR48098:SF3">
    <property type="entry name" value="IRON(III) ENTEROBACTIN ESTERASE"/>
    <property type="match status" value="1"/>
</dbReference>